<keyword evidence="5" id="KW-0813">Transport</keyword>
<evidence type="ECO:0000313" key="8">
    <source>
        <dbReference type="EMBL" id="CAL8135068.1"/>
    </source>
</evidence>
<evidence type="ECO:0000313" key="9">
    <source>
        <dbReference type="Proteomes" id="UP001642540"/>
    </source>
</evidence>
<evidence type="ECO:0000256" key="6">
    <source>
        <dbReference type="SAM" id="Phobius"/>
    </source>
</evidence>
<accession>A0ABP1RSY6</accession>
<comment type="caution">
    <text evidence="8">The sequence shown here is derived from an EMBL/GenBank/DDBJ whole genome shotgun (WGS) entry which is preliminary data.</text>
</comment>
<sequence>MNFNWLHNKYSVLFSQRFCSVSFRVKYFKNMGPKNSEESTAIRIDSQEIDTTPTFQPKILPQLFPTLIVCLACFEVGAVRVWTSPALPDLERQNLFGGLTPNDKSWIASAVTLGAVVSGPAAGFILDRVGRRKSLVLLAIPLIIGWLLIAFAPTVTLMSVGRFVNGISIGGYIMVSNVYLAEISEQRIRGSILSATSIALGSGILFTYILGTFFSWFMLSAVNIVISIIILLAIPTIPESPVYLIHKGHKKKAGMELMRLRGATQFHEIEDELNELHSYSDYDHKIQAQRSTQSHQSLWTRLTRKGSLKALGITFGLMIFQQLSGINAVMFFTARIFSAAQTNLDANVCAILIGVDTLFAVILSLFLIDKLGRRMLLFISQLGTCFCLVCLGVVFYWQEKNDGATPNEISWVPLLSLVLFVVFFNIGIGPLAWFLMSEIIPTDVKGPASAAATSFNWLLAFVVTKTFEDLIQLMGIHLYFWFFAGVCFAGFLFCYLFVPETRGKTLDEIQCDFKSK</sequence>
<dbReference type="InterPro" id="IPR020846">
    <property type="entry name" value="MFS_dom"/>
</dbReference>
<dbReference type="InterPro" id="IPR044775">
    <property type="entry name" value="MFS_ERD6/Tret1-like"/>
</dbReference>
<feature type="transmembrane region" description="Helical" evidence="6">
    <location>
        <begin position="375"/>
        <end position="397"/>
    </location>
</feature>
<feature type="transmembrane region" description="Helical" evidence="6">
    <location>
        <begin position="106"/>
        <end position="126"/>
    </location>
</feature>
<name>A0ABP1RSY6_9HEXA</name>
<organism evidence="8 9">
    <name type="scientific">Orchesella dallaii</name>
    <dbReference type="NCBI Taxonomy" id="48710"/>
    <lineage>
        <taxon>Eukaryota</taxon>
        <taxon>Metazoa</taxon>
        <taxon>Ecdysozoa</taxon>
        <taxon>Arthropoda</taxon>
        <taxon>Hexapoda</taxon>
        <taxon>Collembola</taxon>
        <taxon>Entomobryomorpha</taxon>
        <taxon>Entomobryoidea</taxon>
        <taxon>Orchesellidae</taxon>
        <taxon>Orchesellinae</taxon>
        <taxon>Orchesella</taxon>
    </lineage>
</organism>
<dbReference type="PANTHER" id="PTHR48021">
    <property type="match status" value="1"/>
</dbReference>
<dbReference type="NCBIfam" id="TIGR00879">
    <property type="entry name" value="SP"/>
    <property type="match status" value="1"/>
</dbReference>
<dbReference type="SUPFAM" id="SSF103473">
    <property type="entry name" value="MFS general substrate transporter"/>
    <property type="match status" value="1"/>
</dbReference>
<feature type="transmembrane region" description="Helical" evidence="6">
    <location>
        <begin position="192"/>
        <end position="210"/>
    </location>
</feature>
<feature type="domain" description="Major facilitator superfamily (MFS) profile" evidence="7">
    <location>
        <begin position="61"/>
        <end position="502"/>
    </location>
</feature>
<feature type="transmembrane region" description="Helical" evidence="6">
    <location>
        <begin position="63"/>
        <end position="82"/>
    </location>
</feature>
<comment type="subcellular location">
    <subcellularLocation>
        <location evidence="1">Membrane</location>
        <topology evidence="1">Multi-pass membrane protein</topology>
    </subcellularLocation>
</comment>
<evidence type="ECO:0000256" key="4">
    <source>
        <dbReference type="ARBA" id="ARBA00023136"/>
    </source>
</evidence>
<dbReference type="Pfam" id="PF00083">
    <property type="entry name" value="Sugar_tr"/>
    <property type="match status" value="1"/>
</dbReference>
<keyword evidence="2 6" id="KW-0812">Transmembrane</keyword>
<dbReference type="Gene3D" id="1.20.1250.20">
    <property type="entry name" value="MFS general substrate transporter like domains"/>
    <property type="match status" value="1"/>
</dbReference>
<keyword evidence="9" id="KW-1185">Reference proteome</keyword>
<evidence type="ECO:0000256" key="3">
    <source>
        <dbReference type="ARBA" id="ARBA00022989"/>
    </source>
</evidence>
<feature type="transmembrane region" description="Helical" evidence="6">
    <location>
        <begin position="409"/>
        <end position="436"/>
    </location>
</feature>
<dbReference type="Proteomes" id="UP001642540">
    <property type="component" value="Unassembled WGS sequence"/>
</dbReference>
<feature type="transmembrane region" description="Helical" evidence="6">
    <location>
        <begin position="216"/>
        <end position="237"/>
    </location>
</feature>
<evidence type="ECO:0000259" key="7">
    <source>
        <dbReference type="PROSITE" id="PS50850"/>
    </source>
</evidence>
<feature type="transmembrane region" description="Helical" evidence="6">
    <location>
        <begin position="310"/>
        <end position="332"/>
    </location>
</feature>
<evidence type="ECO:0000256" key="1">
    <source>
        <dbReference type="ARBA" id="ARBA00004141"/>
    </source>
</evidence>
<dbReference type="CDD" id="cd17358">
    <property type="entry name" value="MFS_GLUT6_8_Class3_like"/>
    <property type="match status" value="1"/>
</dbReference>
<dbReference type="PROSITE" id="PS50850">
    <property type="entry name" value="MFS"/>
    <property type="match status" value="1"/>
</dbReference>
<keyword evidence="4 6" id="KW-0472">Membrane</keyword>
<gene>
    <name evidence="8" type="ORF">ODALV1_LOCUS25812</name>
</gene>
<dbReference type="PROSITE" id="PS00217">
    <property type="entry name" value="SUGAR_TRANSPORT_2"/>
    <property type="match status" value="1"/>
</dbReference>
<dbReference type="InterPro" id="IPR005829">
    <property type="entry name" value="Sugar_transporter_CS"/>
</dbReference>
<protein>
    <recommendedName>
        <fullName evidence="7">Major facilitator superfamily (MFS) profile domain-containing protein</fullName>
    </recommendedName>
</protein>
<dbReference type="InterPro" id="IPR050549">
    <property type="entry name" value="MFS_Trehalose_Transporter"/>
</dbReference>
<reference evidence="8 9" key="1">
    <citation type="submission" date="2024-08" db="EMBL/GenBank/DDBJ databases">
        <authorList>
            <person name="Cucini C."/>
            <person name="Frati F."/>
        </authorList>
    </citation>
    <scope>NUCLEOTIDE SEQUENCE [LARGE SCALE GENOMIC DNA]</scope>
</reference>
<dbReference type="InterPro" id="IPR005828">
    <property type="entry name" value="MFS_sugar_transport-like"/>
</dbReference>
<evidence type="ECO:0000256" key="2">
    <source>
        <dbReference type="ARBA" id="ARBA00022692"/>
    </source>
</evidence>
<dbReference type="InterPro" id="IPR003663">
    <property type="entry name" value="Sugar/inositol_transpt"/>
</dbReference>
<feature type="transmembrane region" description="Helical" evidence="6">
    <location>
        <begin position="135"/>
        <end position="157"/>
    </location>
</feature>
<feature type="transmembrane region" description="Helical" evidence="6">
    <location>
        <begin position="163"/>
        <end position="180"/>
    </location>
</feature>
<feature type="transmembrane region" description="Helical" evidence="6">
    <location>
        <begin position="479"/>
        <end position="498"/>
    </location>
</feature>
<dbReference type="EMBL" id="CAXLJM020000107">
    <property type="protein sequence ID" value="CAL8135068.1"/>
    <property type="molecule type" value="Genomic_DNA"/>
</dbReference>
<feature type="transmembrane region" description="Helical" evidence="6">
    <location>
        <begin position="448"/>
        <end position="467"/>
    </location>
</feature>
<dbReference type="InterPro" id="IPR036259">
    <property type="entry name" value="MFS_trans_sf"/>
</dbReference>
<comment type="similarity">
    <text evidence="5">Belongs to the major facilitator superfamily. Sugar transporter (TC 2.A.1.1) family.</text>
</comment>
<keyword evidence="3 6" id="KW-1133">Transmembrane helix</keyword>
<dbReference type="PRINTS" id="PR00171">
    <property type="entry name" value="SUGRTRNSPORT"/>
</dbReference>
<proteinExistence type="inferred from homology"/>
<evidence type="ECO:0000256" key="5">
    <source>
        <dbReference type="RuleBase" id="RU003346"/>
    </source>
</evidence>
<dbReference type="PROSITE" id="PS00216">
    <property type="entry name" value="SUGAR_TRANSPORT_1"/>
    <property type="match status" value="2"/>
</dbReference>
<dbReference type="PANTHER" id="PTHR48021:SF1">
    <property type="entry name" value="GH07001P-RELATED"/>
    <property type="match status" value="1"/>
</dbReference>
<feature type="transmembrane region" description="Helical" evidence="6">
    <location>
        <begin position="344"/>
        <end position="368"/>
    </location>
</feature>